<gene>
    <name evidence="1" type="ORF">B0T20DRAFT_392276</name>
</gene>
<organism evidence="1 2">
    <name type="scientific">Sordaria brevicollis</name>
    <dbReference type="NCBI Taxonomy" id="83679"/>
    <lineage>
        <taxon>Eukaryota</taxon>
        <taxon>Fungi</taxon>
        <taxon>Dikarya</taxon>
        <taxon>Ascomycota</taxon>
        <taxon>Pezizomycotina</taxon>
        <taxon>Sordariomycetes</taxon>
        <taxon>Sordariomycetidae</taxon>
        <taxon>Sordariales</taxon>
        <taxon>Sordariaceae</taxon>
        <taxon>Sordaria</taxon>
    </lineage>
</organism>
<evidence type="ECO:0000313" key="2">
    <source>
        <dbReference type="Proteomes" id="UP001281003"/>
    </source>
</evidence>
<sequence>MTSKDEMMLREPGLVLFIIQAGGSTLLACLSLCSHDFLQITVNIEKREALLGLTDAIIETDFPQITVKVFASRFHMPLLPVNANGVQAGGCTQSKFDVELQIALVSREPCNRRLFPYKNVGSMGRENITVCMQYRQTFDQSYTSLHEHGCNSLEGLYGDSGRSPLPSFSIIF</sequence>
<dbReference type="EMBL" id="JAUTDP010000005">
    <property type="protein sequence ID" value="KAK3399263.1"/>
    <property type="molecule type" value="Genomic_DNA"/>
</dbReference>
<name>A0AAE0UCP2_SORBR</name>
<reference evidence="1" key="2">
    <citation type="submission" date="2023-07" db="EMBL/GenBank/DDBJ databases">
        <authorList>
            <consortium name="Lawrence Berkeley National Laboratory"/>
            <person name="Haridas S."/>
            <person name="Hensen N."/>
            <person name="Bonometti L."/>
            <person name="Westerberg I."/>
            <person name="Brannstrom I.O."/>
            <person name="Guillou S."/>
            <person name="Cros-Aarteil S."/>
            <person name="Calhoun S."/>
            <person name="Kuo A."/>
            <person name="Mondo S."/>
            <person name="Pangilinan J."/>
            <person name="Riley R."/>
            <person name="LaButti K."/>
            <person name="Andreopoulos B."/>
            <person name="Lipzen A."/>
            <person name="Chen C."/>
            <person name="Yanf M."/>
            <person name="Daum C."/>
            <person name="Ng V."/>
            <person name="Clum A."/>
            <person name="Steindorff A."/>
            <person name="Ohm R."/>
            <person name="Martin F."/>
            <person name="Silar P."/>
            <person name="Natvig D."/>
            <person name="Lalanne C."/>
            <person name="Gautier V."/>
            <person name="Ament-velasquez S.L."/>
            <person name="Kruys A."/>
            <person name="Hutchinson M.I."/>
            <person name="Powell A.J."/>
            <person name="Barry K."/>
            <person name="Miller A.N."/>
            <person name="Grigoriev I.V."/>
            <person name="Debuchy R."/>
            <person name="Gladieux P."/>
            <person name="Thoren M.H."/>
            <person name="Johannesson H."/>
        </authorList>
    </citation>
    <scope>NUCLEOTIDE SEQUENCE</scope>
    <source>
        <strain evidence="1">FGSC 1904</strain>
    </source>
</reference>
<evidence type="ECO:0000313" key="1">
    <source>
        <dbReference type="EMBL" id="KAK3399263.1"/>
    </source>
</evidence>
<keyword evidence="2" id="KW-1185">Reference proteome</keyword>
<reference evidence="1" key="1">
    <citation type="journal article" date="2023" name="Mol. Phylogenet. Evol.">
        <title>Genome-scale phylogeny and comparative genomics of the fungal order Sordariales.</title>
        <authorList>
            <person name="Hensen N."/>
            <person name="Bonometti L."/>
            <person name="Westerberg I."/>
            <person name="Brannstrom I.O."/>
            <person name="Guillou S."/>
            <person name="Cros-Aarteil S."/>
            <person name="Calhoun S."/>
            <person name="Haridas S."/>
            <person name="Kuo A."/>
            <person name="Mondo S."/>
            <person name="Pangilinan J."/>
            <person name="Riley R."/>
            <person name="LaButti K."/>
            <person name="Andreopoulos B."/>
            <person name="Lipzen A."/>
            <person name="Chen C."/>
            <person name="Yan M."/>
            <person name="Daum C."/>
            <person name="Ng V."/>
            <person name="Clum A."/>
            <person name="Steindorff A."/>
            <person name="Ohm R.A."/>
            <person name="Martin F."/>
            <person name="Silar P."/>
            <person name="Natvig D.O."/>
            <person name="Lalanne C."/>
            <person name="Gautier V."/>
            <person name="Ament-Velasquez S.L."/>
            <person name="Kruys A."/>
            <person name="Hutchinson M.I."/>
            <person name="Powell A.J."/>
            <person name="Barry K."/>
            <person name="Miller A.N."/>
            <person name="Grigoriev I.V."/>
            <person name="Debuchy R."/>
            <person name="Gladieux P."/>
            <person name="Hiltunen Thoren M."/>
            <person name="Johannesson H."/>
        </authorList>
    </citation>
    <scope>NUCLEOTIDE SEQUENCE</scope>
    <source>
        <strain evidence="1">FGSC 1904</strain>
    </source>
</reference>
<dbReference type="AlphaFoldDB" id="A0AAE0UCP2"/>
<proteinExistence type="predicted"/>
<dbReference type="Proteomes" id="UP001281003">
    <property type="component" value="Unassembled WGS sequence"/>
</dbReference>
<protein>
    <submittedName>
        <fullName evidence="1">Uncharacterized protein</fullName>
    </submittedName>
</protein>
<dbReference type="PROSITE" id="PS51257">
    <property type="entry name" value="PROKAR_LIPOPROTEIN"/>
    <property type="match status" value="1"/>
</dbReference>
<accession>A0AAE0UCP2</accession>
<comment type="caution">
    <text evidence="1">The sequence shown here is derived from an EMBL/GenBank/DDBJ whole genome shotgun (WGS) entry which is preliminary data.</text>
</comment>